<dbReference type="Gene3D" id="2.60.120.1030">
    <property type="entry name" value="Clp1, DNA binding domain"/>
    <property type="match status" value="1"/>
</dbReference>
<dbReference type="HAMAP" id="MF_03035">
    <property type="entry name" value="Clp1"/>
    <property type="match status" value="1"/>
</dbReference>
<dbReference type="InterPro" id="IPR032319">
    <property type="entry name" value="CLP1_P"/>
</dbReference>
<feature type="binding site" evidence="8">
    <location>
        <begin position="166"/>
        <end position="171"/>
    </location>
    <ligand>
        <name>ATP</name>
        <dbReference type="ChEBI" id="CHEBI:30616"/>
    </ligand>
</feature>
<dbReference type="InterPro" id="IPR010655">
    <property type="entry name" value="Clp1_C"/>
</dbReference>
<keyword evidence="4 8" id="KW-0507">mRNA processing</keyword>
<feature type="domain" description="Clp1 C-terminal" evidence="9">
    <location>
        <begin position="367"/>
        <end position="507"/>
    </location>
</feature>
<dbReference type="Pfam" id="PF16573">
    <property type="entry name" value="CLP1_N"/>
    <property type="match status" value="1"/>
</dbReference>
<dbReference type="InterPro" id="IPR038239">
    <property type="entry name" value="Clp1_N_sf"/>
</dbReference>
<reference evidence="13" key="1">
    <citation type="submission" date="2016-04" db="EMBL/GenBank/DDBJ databases">
        <title>Comparative genomics of biotechnologically important yeasts.</title>
        <authorList>
            <consortium name="DOE Joint Genome Institute"/>
            <person name="Riley R."/>
            <person name="Haridas S."/>
            <person name="Wolfe K.H."/>
            <person name="Lopes M.R."/>
            <person name="Hittinger C.T."/>
            <person name="Goker M."/>
            <person name="Salamov A."/>
            <person name="Wisecaver J."/>
            <person name="Long T.M."/>
            <person name="Aerts A.L."/>
            <person name="Barry K."/>
            <person name="Choi C."/>
            <person name="Clum A."/>
            <person name="Coughlan A.Y."/>
            <person name="Deshpande S."/>
            <person name="Douglass A.P."/>
            <person name="Hanson S.J."/>
            <person name="Klenk H.-P."/>
            <person name="Labutti K."/>
            <person name="Lapidus A."/>
            <person name="Lindquist E."/>
            <person name="Lipzen A."/>
            <person name="Meier-Kolthoff J.P."/>
            <person name="Ohm R.A."/>
            <person name="Otillar R.P."/>
            <person name="Pangilinan J."/>
            <person name="Peng Y."/>
            <person name="Rokas A."/>
            <person name="Rosa C.A."/>
            <person name="Scheuner C."/>
            <person name="Sibirny A.A."/>
            <person name="Slot J.C."/>
            <person name="Stielow J.B."/>
            <person name="Sun H."/>
            <person name="Kurtzman C.P."/>
            <person name="Blackwell M."/>
            <person name="Grigoriev I.V."/>
            <person name="Jeffries T.W."/>
        </authorList>
    </citation>
    <scope>NUCLEOTIDE SEQUENCE [LARGE SCALE GENOMIC DNA]</scope>
    <source>
        <strain evidence="13">NRRL YB-2248</strain>
    </source>
</reference>
<evidence type="ECO:0000256" key="8">
    <source>
        <dbReference type="HAMAP-Rule" id="MF_03035"/>
    </source>
</evidence>
<dbReference type="SUPFAM" id="SSF52540">
    <property type="entry name" value="P-loop containing nucleoside triphosphate hydrolases"/>
    <property type="match status" value="1"/>
</dbReference>
<dbReference type="Pfam" id="PF16575">
    <property type="entry name" value="CLP1_P"/>
    <property type="match status" value="1"/>
</dbReference>
<evidence type="ECO:0000256" key="1">
    <source>
        <dbReference type="ARBA" id="ARBA00004123"/>
    </source>
</evidence>
<dbReference type="AlphaFoldDB" id="A0A1E4T7T4"/>
<dbReference type="Pfam" id="PF06807">
    <property type="entry name" value="Clp1"/>
    <property type="match status" value="1"/>
</dbReference>
<keyword evidence="6 8" id="KW-0067">ATP-binding</keyword>
<comment type="similarity">
    <text evidence="8">Belongs to the Clp1 family. Clp1 subfamily.</text>
</comment>
<dbReference type="EMBL" id="KV453847">
    <property type="protein sequence ID" value="ODV87803.1"/>
    <property type="molecule type" value="Genomic_DNA"/>
</dbReference>
<comment type="subcellular location">
    <subcellularLocation>
        <location evidence="1 8">Nucleus</location>
    </subcellularLocation>
</comment>
<dbReference type="InterPro" id="IPR032324">
    <property type="entry name" value="Clp1_N"/>
</dbReference>
<keyword evidence="7 8" id="KW-0539">Nucleus</keyword>
<dbReference type="InterPro" id="IPR027417">
    <property type="entry name" value="P-loop_NTPase"/>
</dbReference>
<comment type="function">
    <text evidence="8">Required for endonucleolytic cleavage during polyadenylation-dependent pre-mRNA 3'-end formation.</text>
</comment>
<organism evidence="12 13">
    <name type="scientific">[Candida] arabinofermentans NRRL YB-2248</name>
    <dbReference type="NCBI Taxonomy" id="983967"/>
    <lineage>
        <taxon>Eukaryota</taxon>
        <taxon>Fungi</taxon>
        <taxon>Dikarya</taxon>
        <taxon>Ascomycota</taxon>
        <taxon>Saccharomycotina</taxon>
        <taxon>Pichiomycetes</taxon>
        <taxon>Pichiales</taxon>
        <taxon>Pichiaceae</taxon>
        <taxon>Ogataea</taxon>
        <taxon>Ogataea/Candida clade</taxon>
    </lineage>
</organism>
<keyword evidence="5 8" id="KW-0547">Nucleotide-binding</keyword>
<comment type="subunit">
    <text evidence="8">Component of a pre-mRNA cleavage factor complex. Interacts directly with PCF11.</text>
</comment>
<dbReference type="PANTHER" id="PTHR12755:SF6">
    <property type="entry name" value="POLYRIBONUCLEOTIDE 5'-HYDROXYL-KINASE CLP1"/>
    <property type="match status" value="1"/>
</dbReference>
<proteinExistence type="inferred from homology"/>
<dbReference type="GO" id="GO:0006388">
    <property type="term" value="P:tRNA splicing, via endonucleolytic cleavage and ligation"/>
    <property type="evidence" value="ECO:0007669"/>
    <property type="project" value="TreeGrafter"/>
</dbReference>
<dbReference type="InterPro" id="IPR045116">
    <property type="entry name" value="Clp1/Grc3"/>
</dbReference>
<accession>A0A1E4T7T4</accession>
<evidence type="ECO:0000313" key="12">
    <source>
        <dbReference type="EMBL" id="ODV87803.1"/>
    </source>
</evidence>
<name>A0A1E4T7T4_9ASCO</name>
<protein>
    <recommendedName>
        <fullName evidence="3">Polynucleotide 5'-hydroxyl-kinase GRC3</fullName>
    </recommendedName>
    <alternativeName>
        <fullName evidence="2">Polynucleotide 5'-hydroxyl-kinase grc3</fullName>
    </alternativeName>
</protein>
<evidence type="ECO:0000256" key="7">
    <source>
        <dbReference type="ARBA" id="ARBA00023242"/>
    </source>
</evidence>
<dbReference type="GO" id="GO:0005524">
    <property type="term" value="F:ATP binding"/>
    <property type="evidence" value="ECO:0007669"/>
    <property type="project" value="UniProtKB-UniRule"/>
</dbReference>
<feature type="binding site" evidence="8">
    <location>
        <position position="92"/>
    </location>
    <ligand>
        <name>ATP</name>
        <dbReference type="ChEBI" id="CHEBI:30616"/>
    </ligand>
</feature>
<sequence length="507" mass="57709">MSAASLPNIDASVLKSILNQAHQKTQPKPQPDQNAKLQADGNITIDIPAFQEWRFELLAKDKLKLKLLSGTAEIFGTELSPNMEYSFQGSMRSCISTFRGCKIQYWNCQPSSEYISEESCMKQYLNLHFALEKQRYQSKYANKQAKLVSSNTISKGPRVLIIGPKDSGKTSLSRILSSYAEKMDNQPLLINLNPRSSQFVIPGSLTATPISDMFNVENMSLGETITTGPSFYHQKQPIVETFGMEKYQDNVKLYRYLIHQLSKTVKTRFENDSRVAESGLIIDTPAFTISDHQLIQELINWFDINVLVVIGNERLLFDLKKKLYYPELELVKVNKSSGCVDKDDRFERELQQRSIKEYFYGIESLQLSPYTITLNLSDLIFLKPKEVEDVNMSFLGGDQDEDDNDTNSVENVSFNRLLERLKEPSSDNLANAILALADDSNVEINKYLNNLQPDETLIEAVLKSSTLGFCYVLHCDDAKKKIKLLIPSPVQQLPTKTLILTQYRYHE</sequence>
<dbReference type="STRING" id="983967.A0A1E4T7T4"/>
<dbReference type="InterPro" id="IPR038238">
    <property type="entry name" value="Clp1_C_sf"/>
</dbReference>
<evidence type="ECO:0000256" key="2">
    <source>
        <dbReference type="ARBA" id="ARBA00018706"/>
    </source>
</evidence>
<evidence type="ECO:0000256" key="3">
    <source>
        <dbReference type="ARBA" id="ARBA00019824"/>
    </source>
</evidence>
<evidence type="ECO:0000256" key="6">
    <source>
        <dbReference type="ARBA" id="ARBA00022840"/>
    </source>
</evidence>
<dbReference type="GO" id="GO:0051731">
    <property type="term" value="F:polynucleotide 5'-hydroxyl-kinase activity"/>
    <property type="evidence" value="ECO:0007669"/>
    <property type="project" value="InterPro"/>
</dbReference>
<feature type="domain" description="Clp1 N-terminal" evidence="10">
    <location>
        <begin position="47"/>
        <end position="137"/>
    </location>
</feature>
<keyword evidence="13" id="KW-1185">Reference proteome</keyword>
<evidence type="ECO:0000259" key="9">
    <source>
        <dbReference type="Pfam" id="PF06807"/>
    </source>
</evidence>
<evidence type="ECO:0000259" key="10">
    <source>
        <dbReference type="Pfam" id="PF16573"/>
    </source>
</evidence>
<dbReference type="Gene3D" id="3.40.50.300">
    <property type="entry name" value="P-loop containing nucleotide triphosphate hydrolases"/>
    <property type="match status" value="1"/>
</dbReference>
<evidence type="ECO:0000313" key="13">
    <source>
        <dbReference type="Proteomes" id="UP000094801"/>
    </source>
</evidence>
<dbReference type="PANTHER" id="PTHR12755">
    <property type="entry name" value="CLEAVAGE/POLYADENYLATION FACTOR IA SUBUNIT CLP1P"/>
    <property type="match status" value="1"/>
</dbReference>
<feature type="binding site" evidence="8">
    <location>
        <position position="52"/>
    </location>
    <ligand>
        <name>ATP</name>
        <dbReference type="ChEBI" id="CHEBI:30616"/>
    </ligand>
</feature>
<dbReference type="Gene3D" id="2.40.30.330">
    <property type="entry name" value="Pre-mRNA cleavage complex subunit Clp1, C-terminal domain"/>
    <property type="match status" value="1"/>
</dbReference>
<dbReference type="OrthoDB" id="258143at2759"/>
<dbReference type="InterPro" id="IPR028606">
    <property type="entry name" value="Clp1"/>
</dbReference>
<evidence type="ECO:0000256" key="5">
    <source>
        <dbReference type="ARBA" id="ARBA00022741"/>
    </source>
</evidence>
<evidence type="ECO:0000256" key="4">
    <source>
        <dbReference type="ARBA" id="ARBA00022664"/>
    </source>
</evidence>
<dbReference type="GO" id="GO:0031124">
    <property type="term" value="P:mRNA 3'-end processing"/>
    <property type="evidence" value="ECO:0007669"/>
    <property type="project" value="UniProtKB-UniRule"/>
</dbReference>
<feature type="domain" description="Clp1 P-loop" evidence="11">
    <location>
        <begin position="163"/>
        <end position="361"/>
    </location>
</feature>
<evidence type="ECO:0000259" key="11">
    <source>
        <dbReference type="Pfam" id="PF16575"/>
    </source>
</evidence>
<dbReference type="GO" id="GO:0005849">
    <property type="term" value="C:mRNA cleavage factor complex"/>
    <property type="evidence" value="ECO:0007669"/>
    <property type="project" value="UniProtKB-UniRule"/>
</dbReference>
<gene>
    <name evidence="8" type="primary">CLP1</name>
    <name evidence="12" type="ORF">CANARDRAFT_26008</name>
</gene>
<dbReference type="Proteomes" id="UP000094801">
    <property type="component" value="Unassembled WGS sequence"/>
</dbReference>